<comment type="function">
    <text evidence="12">Cytosolic metallopeptidase that catalyzes the removal of unsubstituted N-terminal hydrophobic amino acids from various peptides. The presence of Zn(2+) ions is essential for the peptidase activity, and the association with other cofactors can modulate the substrate spectificity of the enzyme. For instance, in the presence of Mn(2+), it displays a specific Cys-Gly hydrolyzing activity of Cys-Gly-S-conjugates. Involved in the metabolism of glutathione and in the degradation of glutathione S-conjugates, which may play a role in the control of the cell redox status.</text>
</comment>
<evidence type="ECO:0000256" key="6">
    <source>
        <dbReference type="ARBA" id="ARBA00023511"/>
    </source>
</evidence>
<evidence type="ECO:0000256" key="7">
    <source>
        <dbReference type="ARBA" id="ARBA00023625"/>
    </source>
</evidence>
<dbReference type="Gene3D" id="3.40.630.10">
    <property type="entry name" value="Zn peptidases"/>
    <property type="match status" value="1"/>
</dbReference>
<evidence type="ECO:0000256" key="10">
    <source>
        <dbReference type="ARBA" id="ARBA00030997"/>
    </source>
</evidence>
<dbReference type="EC" id="3.4.13.23" evidence="7"/>
<feature type="domain" description="Cytosol aminopeptidase" evidence="15">
    <location>
        <begin position="193"/>
        <end position="503"/>
    </location>
</feature>
<dbReference type="InterPro" id="IPR000819">
    <property type="entry name" value="Peptidase_M17_C"/>
</dbReference>
<evidence type="ECO:0000256" key="12">
    <source>
        <dbReference type="ARBA" id="ARBA00045966"/>
    </source>
</evidence>
<evidence type="ECO:0000256" key="11">
    <source>
        <dbReference type="ARBA" id="ARBA00031564"/>
    </source>
</evidence>
<proteinExistence type="inferred from homology"/>
<dbReference type="CDD" id="cd00433">
    <property type="entry name" value="Peptidase_M17"/>
    <property type="match status" value="1"/>
</dbReference>
<evidence type="ECO:0000259" key="16">
    <source>
        <dbReference type="Pfam" id="PF02789"/>
    </source>
</evidence>
<keyword evidence="5" id="KW-0378">Hydrolase</keyword>
<evidence type="ECO:0000256" key="9">
    <source>
        <dbReference type="ARBA" id="ARBA00030930"/>
    </source>
</evidence>
<comment type="catalytic activity">
    <reaction evidence="14">
        <text>L-cysteinylglycine + H2O = L-cysteine + glycine</text>
        <dbReference type="Rhea" id="RHEA:28783"/>
        <dbReference type="ChEBI" id="CHEBI:15377"/>
        <dbReference type="ChEBI" id="CHEBI:35235"/>
        <dbReference type="ChEBI" id="CHEBI:57305"/>
        <dbReference type="ChEBI" id="CHEBI:61694"/>
    </reaction>
    <physiologicalReaction direction="left-to-right" evidence="14">
        <dbReference type="Rhea" id="RHEA:28784"/>
    </physiologicalReaction>
</comment>
<protein>
    <recommendedName>
        <fullName evidence="2">Cytosol aminopeptidase</fullName>
        <ecNumber evidence="7">3.4.13.23</ecNumber>
    </recommendedName>
    <alternativeName>
        <fullName evidence="10">Cysteinylglycine-S-conjugate dipeptidase</fullName>
    </alternativeName>
    <alternativeName>
        <fullName evidence="11">Leucine aminopeptidase 3</fullName>
    </alternativeName>
    <alternativeName>
        <fullName evidence="9">Proline aminopeptidase</fullName>
    </alternativeName>
    <alternativeName>
        <fullName evidence="8">Prolyl aminopeptidase</fullName>
    </alternativeName>
</protein>
<dbReference type="SUPFAM" id="SSF53187">
    <property type="entry name" value="Zn-dependent exopeptidases"/>
    <property type="match status" value="1"/>
</dbReference>
<gene>
    <name evidence="17" type="ORF">NTJ_14805</name>
</gene>
<evidence type="ECO:0000313" key="17">
    <source>
        <dbReference type="EMBL" id="BET01987.1"/>
    </source>
</evidence>
<dbReference type="PANTHER" id="PTHR11963">
    <property type="entry name" value="LEUCINE AMINOPEPTIDASE-RELATED"/>
    <property type="match status" value="1"/>
</dbReference>
<evidence type="ECO:0000256" key="3">
    <source>
        <dbReference type="ARBA" id="ARBA00022438"/>
    </source>
</evidence>
<dbReference type="EMBL" id="AP028921">
    <property type="protein sequence ID" value="BET01987.1"/>
    <property type="molecule type" value="Genomic_DNA"/>
</dbReference>
<dbReference type="Pfam" id="PF02789">
    <property type="entry name" value="Peptidase_M17_N"/>
    <property type="match status" value="1"/>
</dbReference>
<keyword evidence="4" id="KW-0645">Protease</keyword>
<evidence type="ECO:0000256" key="8">
    <source>
        <dbReference type="ARBA" id="ARBA00029605"/>
    </source>
</evidence>
<evidence type="ECO:0000259" key="15">
    <source>
        <dbReference type="Pfam" id="PF00883"/>
    </source>
</evidence>
<comment type="catalytic activity">
    <reaction evidence="13">
        <text>S-benzyl-L-cysteinylglycine + H2O = S-benzyl-L-cysteine + glycine</text>
        <dbReference type="Rhea" id="RHEA:62568"/>
        <dbReference type="ChEBI" id="CHEBI:15377"/>
        <dbReference type="ChEBI" id="CHEBI:57305"/>
        <dbReference type="ChEBI" id="CHEBI:145802"/>
        <dbReference type="ChEBI" id="CHEBI:145803"/>
    </reaction>
    <physiologicalReaction direction="left-to-right" evidence="13">
        <dbReference type="Rhea" id="RHEA:62569"/>
    </physiologicalReaction>
</comment>
<comment type="catalytic activity">
    <reaction evidence="6">
        <text>an S-substituted L-cysteinylglycine + H2O = an S-substituted L-cysteine + glycine</text>
        <dbReference type="Rhea" id="RHEA:60444"/>
        <dbReference type="ChEBI" id="CHEBI:15377"/>
        <dbReference type="ChEBI" id="CHEBI:57305"/>
        <dbReference type="ChEBI" id="CHEBI:58717"/>
        <dbReference type="ChEBI" id="CHEBI:143103"/>
        <dbReference type="EC" id="3.4.13.23"/>
    </reaction>
    <physiologicalReaction direction="left-to-right" evidence="6">
        <dbReference type="Rhea" id="RHEA:60445"/>
    </physiologicalReaction>
</comment>
<dbReference type="Proteomes" id="UP001307889">
    <property type="component" value="Chromosome 13"/>
</dbReference>
<evidence type="ECO:0000256" key="1">
    <source>
        <dbReference type="ARBA" id="ARBA00009528"/>
    </source>
</evidence>
<sequence>MRKIGRLLAGQRFSKNWTRQAGDCAGGTSRRGLVLGVHEGCSQGEYKPTSTFARYDEKIGGKLMALIKGMKIEHGEAQVFSNVGSDFASVAVVNIGPEGLGYNEVERLDECKEAIRAGAAVGARALQDEGINQIFIEGFTNPEPAAEGATLAVWRYQELKDRADRYPDVKLELFENDDIDGWNRGKVKAENQNLARKIEETPANLMTPYIFGQMAVDSLCSCGIIVDVRDKDWIESMRMSAYLQVARGSCEPPIFVEISYCGLGGQNPVVLTGKGITFDSGGLCLKDCRGMSEYRGDLAGAAVIVGVMKTIAMMALPIDVIGLIPLAESMIGGMAAHPGDIVRARNGKTIMIEDTDNEGRVILADTLSYAQTYHPCLVIDVATLTPGIRKALGTSASGTWTNSNVVWRELERAGSETGDRLWRMPLWKYYKARITDYLGVDVNNVGKARGGGPNLGAAFLKEFLHEVDFAHIDITGTGMLSNGIGHPYLRRGLMTGRPTRTLVQFLYQIACPHVKGDEC</sequence>
<feature type="domain" description="Peptidase M17 leucyl aminopeptidase N-terminal" evidence="16">
    <location>
        <begin position="34"/>
        <end position="161"/>
    </location>
</feature>
<evidence type="ECO:0000256" key="14">
    <source>
        <dbReference type="ARBA" id="ARBA00049107"/>
    </source>
</evidence>
<keyword evidence="18" id="KW-1185">Reference proteome</keyword>
<evidence type="ECO:0000313" key="18">
    <source>
        <dbReference type="Proteomes" id="UP001307889"/>
    </source>
</evidence>
<organism evidence="17 18">
    <name type="scientific">Nesidiocoris tenuis</name>
    <dbReference type="NCBI Taxonomy" id="355587"/>
    <lineage>
        <taxon>Eukaryota</taxon>
        <taxon>Metazoa</taxon>
        <taxon>Ecdysozoa</taxon>
        <taxon>Arthropoda</taxon>
        <taxon>Hexapoda</taxon>
        <taxon>Insecta</taxon>
        <taxon>Pterygota</taxon>
        <taxon>Neoptera</taxon>
        <taxon>Paraneoptera</taxon>
        <taxon>Hemiptera</taxon>
        <taxon>Heteroptera</taxon>
        <taxon>Panheteroptera</taxon>
        <taxon>Cimicomorpha</taxon>
        <taxon>Miridae</taxon>
        <taxon>Dicyphina</taxon>
        <taxon>Nesidiocoris</taxon>
    </lineage>
</organism>
<dbReference type="Pfam" id="PF00883">
    <property type="entry name" value="Peptidase_M17"/>
    <property type="match status" value="1"/>
</dbReference>
<dbReference type="SUPFAM" id="SSF52949">
    <property type="entry name" value="Macro domain-like"/>
    <property type="match status" value="1"/>
</dbReference>
<dbReference type="InterPro" id="IPR011356">
    <property type="entry name" value="Leucine_aapep/pepB"/>
</dbReference>
<dbReference type="InterPro" id="IPR008283">
    <property type="entry name" value="Peptidase_M17_N"/>
</dbReference>
<dbReference type="PRINTS" id="PR00481">
    <property type="entry name" value="LAMNOPPTDASE"/>
</dbReference>
<dbReference type="Gene3D" id="3.40.220.10">
    <property type="entry name" value="Leucine Aminopeptidase, subunit E, domain 1"/>
    <property type="match status" value="1"/>
</dbReference>
<accession>A0ABN7BFU4</accession>
<dbReference type="PANTHER" id="PTHR11963:SF16">
    <property type="entry name" value="CYTOSOL AMINOPEPTIDASE"/>
    <property type="match status" value="1"/>
</dbReference>
<evidence type="ECO:0000256" key="5">
    <source>
        <dbReference type="ARBA" id="ARBA00022801"/>
    </source>
</evidence>
<evidence type="ECO:0000256" key="4">
    <source>
        <dbReference type="ARBA" id="ARBA00022670"/>
    </source>
</evidence>
<evidence type="ECO:0000256" key="2">
    <source>
        <dbReference type="ARBA" id="ARBA00014190"/>
    </source>
</evidence>
<name>A0ABN7BFU4_9HEMI</name>
<keyword evidence="3" id="KW-0031">Aminopeptidase</keyword>
<dbReference type="InterPro" id="IPR043472">
    <property type="entry name" value="Macro_dom-like"/>
</dbReference>
<reference evidence="17 18" key="1">
    <citation type="submission" date="2023-09" db="EMBL/GenBank/DDBJ databases">
        <title>Nesidiocoris tenuis whole genome shotgun sequence.</title>
        <authorList>
            <person name="Shibata T."/>
            <person name="Shimoda M."/>
            <person name="Kobayashi T."/>
            <person name="Uehara T."/>
        </authorList>
    </citation>
    <scope>NUCLEOTIDE SEQUENCE [LARGE SCALE GENOMIC DNA]</scope>
    <source>
        <strain evidence="17 18">Japan</strain>
    </source>
</reference>
<comment type="similarity">
    <text evidence="1">Belongs to the peptidase M17 family.</text>
</comment>
<evidence type="ECO:0000256" key="13">
    <source>
        <dbReference type="ARBA" id="ARBA00047881"/>
    </source>
</evidence>